<feature type="transmembrane region" description="Helical" evidence="6">
    <location>
        <begin position="438"/>
        <end position="457"/>
    </location>
</feature>
<feature type="transmembrane region" description="Helical" evidence="6">
    <location>
        <begin position="23"/>
        <end position="42"/>
    </location>
</feature>
<keyword evidence="5 6" id="KW-0472">Membrane</keyword>
<dbReference type="PANTHER" id="PTHR13353:SF5">
    <property type="entry name" value="TRANSMEMBRANE PROTEIN 19"/>
    <property type="match status" value="1"/>
</dbReference>
<evidence type="ECO:0000256" key="5">
    <source>
        <dbReference type="ARBA" id="ARBA00023136"/>
    </source>
</evidence>
<dbReference type="Proteomes" id="UP000323075">
    <property type="component" value="Unassembled WGS sequence"/>
</dbReference>
<feature type="transmembrane region" description="Helical" evidence="6">
    <location>
        <begin position="106"/>
        <end position="124"/>
    </location>
</feature>
<dbReference type="EMBL" id="VRYN01000001">
    <property type="protein sequence ID" value="TYO81742.1"/>
    <property type="molecule type" value="Genomic_DNA"/>
</dbReference>
<keyword evidence="4 6" id="KW-1133">Transmembrane helix</keyword>
<evidence type="ECO:0000256" key="1">
    <source>
        <dbReference type="ARBA" id="ARBA00004141"/>
    </source>
</evidence>
<proteinExistence type="inferred from homology"/>
<organism evidence="7 8">
    <name type="scientific">Halobacterium salinarum (strain ATCC 33171 / DSM 3754 / JCM 8978 / NBRC 102687 / NCIMB 764 / 91-R6)</name>
    <dbReference type="NCBI Taxonomy" id="2597657"/>
    <lineage>
        <taxon>Archaea</taxon>
        <taxon>Methanobacteriati</taxon>
        <taxon>Methanobacteriota</taxon>
        <taxon>Stenosarchaea group</taxon>
        <taxon>Halobacteria</taxon>
        <taxon>Halobacteriales</taxon>
        <taxon>Halobacteriaceae</taxon>
        <taxon>Halobacterium</taxon>
    </lineage>
</organism>
<feature type="transmembrane region" description="Helical" evidence="6">
    <location>
        <begin position="326"/>
        <end position="344"/>
    </location>
</feature>
<sequence length="458" mass="45700">MGRGFGEVKCGAGKSEADVHWSLRRALAFALVSTLSLAAPAFGRAAAVPFVAVAAGAAVITDGWLFDVLSTVRDRNAGRLHTLVAFALAAAIAAVLLPAFGAPADVFVAAVLIVGYGDLGRRLVLAVRENRTLSMCGFVVAAAGAAFAGQAVVAASAGAPVGQPQFVFLAVSGALLAGIMRTLFALRDAPLVLGSVVVVLWVVTALAPLAGVPTVAAWERVLVALAVTTAFGWVSRALGATSIAGMLTGVFLGLLAVVLGGYGWFVVLVAFFAVGSLATKFKYELKADRGVAEPNDGARGTANVLGNSAAALIALVLYAAHAHVPFADTAFLFAYAGSVATALADTLSSEVGGLFDTPRLVTTFERVDPGTDGAVTWQGELAGVVGATIIAVLSVAVFGVTLRGGGVVVAAGVAGMTADSLAGATIEGRVLTNQGVNFLATLTGAAVGGALALAVGVA</sequence>
<keyword evidence="3 6" id="KW-0812">Transmembrane</keyword>
<evidence type="ECO:0000256" key="6">
    <source>
        <dbReference type="SAM" id="Phobius"/>
    </source>
</evidence>
<feature type="transmembrane region" description="Helical" evidence="6">
    <location>
        <begin position="250"/>
        <end position="278"/>
    </location>
</feature>
<accession>A0A663AAE6</accession>
<name>A0A663AAE6_HALS9</name>
<comment type="caution">
    <text evidence="7">The sequence shown here is derived from an EMBL/GenBank/DDBJ whole genome shotgun (WGS) entry which is preliminary data.</text>
</comment>
<feature type="transmembrane region" description="Helical" evidence="6">
    <location>
        <begin position="80"/>
        <end position="100"/>
    </location>
</feature>
<evidence type="ECO:0000256" key="4">
    <source>
        <dbReference type="ARBA" id="ARBA00022989"/>
    </source>
</evidence>
<evidence type="ECO:0000313" key="8">
    <source>
        <dbReference type="Proteomes" id="UP000323075"/>
    </source>
</evidence>
<dbReference type="InterPro" id="IPR002794">
    <property type="entry name" value="DUF92_TMEM19"/>
</dbReference>
<gene>
    <name evidence="7" type="ORF">APQ99_00252</name>
</gene>
<dbReference type="GO" id="GO:0016020">
    <property type="term" value="C:membrane"/>
    <property type="evidence" value="ECO:0007669"/>
    <property type="project" value="UniProtKB-SubCell"/>
</dbReference>
<protein>
    <submittedName>
        <fullName evidence="7">TIGR00297 family protein</fullName>
    </submittedName>
</protein>
<dbReference type="Pfam" id="PF01940">
    <property type="entry name" value="DUF92"/>
    <property type="match status" value="1"/>
</dbReference>
<reference evidence="7 8" key="1">
    <citation type="submission" date="2019-07" db="EMBL/GenBank/DDBJ databases">
        <title>Genomic Encyclopedia of Archaeal and Bacterial Type Strains, Phase II (KMG-II): from individual species to whole genera.</title>
        <authorList>
            <person name="Goeker M."/>
        </authorList>
    </citation>
    <scope>NUCLEOTIDE SEQUENCE [LARGE SCALE GENOMIC DNA]</scope>
    <source>
        <strain evidence="7 8">DSM 3754</strain>
    </source>
</reference>
<feature type="transmembrane region" description="Helical" evidence="6">
    <location>
        <begin position="191"/>
        <end position="211"/>
    </location>
</feature>
<dbReference type="AlphaFoldDB" id="A0A663AAE6"/>
<evidence type="ECO:0000256" key="2">
    <source>
        <dbReference type="ARBA" id="ARBA00009012"/>
    </source>
</evidence>
<comment type="similarity">
    <text evidence="2">Belongs to the TMEM19 family.</text>
</comment>
<evidence type="ECO:0000256" key="3">
    <source>
        <dbReference type="ARBA" id="ARBA00022692"/>
    </source>
</evidence>
<feature type="transmembrane region" description="Helical" evidence="6">
    <location>
        <begin position="407"/>
        <end position="426"/>
    </location>
</feature>
<comment type="subcellular location">
    <subcellularLocation>
        <location evidence="1">Membrane</location>
        <topology evidence="1">Multi-pass membrane protein</topology>
    </subcellularLocation>
</comment>
<feature type="transmembrane region" description="Helical" evidence="6">
    <location>
        <begin position="381"/>
        <end position="400"/>
    </location>
</feature>
<feature type="transmembrane region" description="Helical" evidence="6">
    <location>
        <begin position="48"/>
        <end position="68"/>
    </location>
</feature>
<evidence type="ECO:0000313" key="7">
    <source>
        <dbReference type="EMBL" id="TYO81742.1"/>
    </source>
</evidence>
<feature type="transmembrane region" description="Helical" evidence="6">
    <location>
        <begin position="298"/>
        <end position="319"/>
    </location>
</feature>
<feature type="transmembrane region" description="Helical" evidence="6">
    <location>
        <begin position="136"/>
        <end position="159"/>
    </location>
</feature>
<dbReference type="PANTHER" id="PTHR13353">
    <property type="entry name" value="TRANSMEMBRANE PROTEIN 19"/>
    <property type="match status" value="1"/>
</dbReference>
<feature type="transmembrane region" description="Helical" evidence="6">
    <location>
        <begin position="165"/>
        <end position="184"/>
    </location>
</feature>
<feature type="transmembrane region" description="Helical" evidence="6">
    <location>
        <begin position="217"/>
        <end position="238"/>
    </location>
</feature>